<dbReference type="EMBL" id="FOSZ01000002">
    <property type="protein sequence ID" value="SFK75308.1"/>
    <property type="molecule type" value="Genomic_DNA"/>
</dbReference>
<evidence type="ECO:0000259" key="1">
    <source>
        <dbReference type="PROSITE" id="PS50983"/>
    </source>
</evidence>
<dbReference type="Proteomes" id="UP000198851">
    <property type="component" value="Unassembled WGS sequence"/>
</dbReference>
<organism evidence="2 3">
    <name type="scientific">Shimia haliotis</name>
    <dbReference type="NCBI Taxonomy" id="1280847"/>
    <lineage>
        <taxon>Bacteria</taxon>
        <taxon>Pseudomonadati</taxon>
        <taxon>Pseudomonadota</taxon>
        <taxon>Alphaproteobacteria</taxon>
        <taxon>Rhodobacterales</taxon>
        <taxon>Roseobacteraceae</taxon>
    </lineage>
</organism>
<dbReference type="InterPro" id="IPR002491">
    <property type="entry name" value="ABC_transptr_periplasmic_BD"/>
</dbReference>
<dbReference type="PANTHER" id="PTHR30535:SF4">
    <property type="entry name" value="HEMIN-BINDING PERIPLASMIC PROTEIN HMUT"/>
    <property type="match status" value="1"/>
</dbReference>
<feature type="domain" description="Fe/B12 periplasmic-binding" evidence="1">
    <location>
        <begin position="34"/>
        <end position="289"/>
    </location>
</feature>
<dbReference type="Gene3D" id="3.40.50.1980">
    <property type="entry name" value="Nitrogenase molybdenum iron protein domain"/>
    <property type="match status" value="2"/>
</dbReference>
<gene>
    <name evidence="2" type="ORF">SAMN04488036_10222</name>
</gene>
<protein>
    <submittedName>
        <fullName evidence="2">Iron complex transport system substrate-binding protein</fullName>
    </submittedName>
</protein>
<keyword evidence="3" id="KW-1185">Reference proteome</keyword>
<dbReference type="STRING" id="1280847.SAMN04488036_10222"/>
<dbReference type="AlphaFoldDB" id="A0A1I4C2L9"/>
<dbReference type="PANTHER" id="PTHR30535">
    <property type="entry name" value="VITAMIN B12-BINDING PROTEIN"/>
    <property type="match status" value="1"/>
</dbReference>
<proteinExistence type="predicted"/>
<sequence>MTPISKLIGVQSAMIGALALLLGTAVKAEEAPSRIVSVGGAVTEIVYALGEENRLVARDTTSNYPAEALALPDVGYIRRLSPEGVLSVNPDFILAEEGSGPPEAMDLLREASIGITEVPGGFTREAIGARIETVAEVLDVPDKGAALAAKVDAEIAAALFSVTGDHQPKVIFVLSAAGGRVMVGGANTSADAIISLAGGENVATAFDGFKPMTEEAIVTSEADVILMMSRTGDHSLTDADILAHPALGQTPAAQAGAVVRMDGMLLLGFSVRTGEAIATLAKSLADVSG</sequence>
<accession>A0A1I4C2L9</accession>
<name>A0A1I4C2L9_9RHOB</name>
<dbReference type="CDD" id="cd01149">
    <property type="entry name" value="HutB"/>
    <property type="match status" value="1"/>
</dbReference>
<dbReference type="RefSeq" id="WP_170846684.1">
    <property type="nucleotide sequence ID" value="NZ_FOSZ01000002.1"/>
</dbReference>
<evidence type="ECO:0000313" key="2">
    <source>
        <dbReference type="EMBL" id="SFK75308.1"/>
    </source>
</evidence>
<dbReference type="SUPFAM" id="SSF53807">
    <property type="entry name" value="Helical backbone' metal receptor"/>
    <property type="match status" value="1"/>
</dbReference>
<dbReference type="PROSITE" id="PS50983">
    <property type="entry name" value="FE_B12_PBP"/>
    <property type="match status" value="1"/>
</dbReference>
<evidence type="ECO:0000313" key="3">
    <source>
        <dbReference type="Proteomes" id="UP000198851"/>
    </source>
</evidence>
<dbReference type="InterPro" id="IPR050902">
    <property type="entry name" value="ABC_Transporter_SBP"/>
</dbReference>
<dbReference type="Pfam" id="PF01497">
    <property type="entry name" value="Peripla_BP_2"/>
    <property type="match status" value="1"/>
</dbReference>
<reference evidence="3" key="1">
    <citation type="submission" date="2016-10" db="EMBL/GenBank/DDBJ databases">
        <authorList>
            <person name="Varghese N."/>
            <person name="Submissions S."/>
        </authorList>
    </citation>
    <scope>NUCLEOTIDE SEQUENCE [LARGE SCALE GENOMIC DNA]</scope>
    <source>
        <strain evidence="3">DSM 28453</strain>
    </source>
</reference>